<feature type="transmembrane region" description="Helical" evidence="1">
    <location>
        <begin position="27"/>
        <end position="47"/>
    </location>
</feature>
<accession>A3VAP9</accession>
<reference evidence="2 3" key="1">
    <citation type="journal article" date="2010" name="J. Bacteriol.">
        <title>Genome sequences of Pelagibaca bermudensis HTCC2601T and Maritimibacter alkaliphilus HTCC2654T, the type strains of two marine Roseobacter genera.</title>
        <authorList>
            <person name="Thrash J.C."/>
            <person name="Cho J.C."/>
            <person name="Ferriera S."/>
            <person name="Johnson J."/>
            <person name="Vergin K.L."/>
            <person name="Giovannoni S.J."/>
        </authorList>
    </citation>
    <scope>NUCLEOTIDE SEQUENCE [LARGE SCALE GENOMIC DNA]</scope>
    <source>
        <strain evidence="2 3">HTCC2654</strain>
    </source>
</reference>
<feature type="transmembrane region" description="Helical" evidence="1">
    <location>
        <begin position="86"/>
        <end position="111"/>
    </location>
</feature>
<feature type="transmembrane region" description="Helical" evidence="1">
    <location>
        <begin position="123"/>
        <end position="147"/>
    </location>
</feature>
<keyword evidence="1" id="KW-0812">Transmembrane</keyword>
<dbReference type="EMBL" id="AAMT01000001">
    <property type="protein sequence ID" value="EAQ14990.1"/>
    <property type="molecule type" value="Genomic_DNA"/>
</dbReference>
<organism evidence="2 3">
    <name type="scientific">Maritimibacter alkaliphilus HTCC2654</name>
    <dbReference type="NCBI Taxonomy" id="314271"/>
    <lineage>
        <taxon>Bacteria</taxon>
        <taxon>Pseudomonadati</taxon>
        <taxon>Pseudomonadota</taxon>
        <taxon>Alphaproteobacteria</taxon>
        <taxon>Rhodobacterales</taxon>
        <taxon>Roseobacteraceae</taxon>
        <taxon>Maritimibacter</taxon>
    </lineage>
</organism>
<proteinExistence type="predicted"/>
<evidence type="ECO:0000256" key="1">
    <source>
        <dbReference type="SAM" id="Phobius"/>
    </source>
</evidence>
<dbReference type="AlphaFoldDB" id="A3VAP9"/>
<keyword evidence="1" id="KW-0472">Membrane</keyword>
<keyword evidence="3" id="KW-1185">Reference proteome</keyword>
<gene>
    <name evidence="2" type="ORF">RB2654_20443</name>
</gene>
<protein>
    <submittedName>
        <fullName evidence="2">Uncharacterized protein</fullName>
    </submittedName>
</protein>
<evidence type="ECO:0000313" key="3">
    <source>
        <dbReference type="Proteomes" id="UP000002931"/>
    </source>
</evidence>
<comment type="caution">
    <text evidence="2">The sequence shown here is derived from an EMBL/GenBank/DDBJ whole genome shotgun (WGS) entry which is preliminary data.</text>
</comment>
<evidence type="ECO:0000313" key="2">
    <source>
        <dbReference type="EMBL" id="EAQ14990.1"/>
    </source>
</evidence>
<sequence length="151" mass="16531">MAAGSTVWIAGRVPDYYKRAHDRAHRVTILGLTSLVLAIIVVAGLSAEAWIVQSVWIAGSILYGVMFSCAVLMGEPDDHAMLCPRWAAAPEFIVTALWVIALRNAIFALAATVLMSRLTLTEWVVFVTLGKIGAYYVGEWVTVRLFFTTKA</sequence>
<dbReference type="Proteomes" id="UP000002931">
    <property type="component" value="Unassembled WGS sequence"/>
</dbReference>
<dbReference type="STRING" id="314271.RB2654_20443"/>
<keyword evidence="1" id="KW-1133">Transmembrane helix</keyword>
<dbReference type="HOGENOM" id="CLU_1729182_0_0_5"/>
<feature type="transmembrane region" description="Helical" evidence="1">
    <location>
        <begin position="53"/>
        <end position="74"/>
    </location>
</feature>
<name>A3VAP9_9RHOB</name>